<accession>A0A6J7CLL3</accession>
<dbReference type="AlphaFoldDB" id="A0A6J7CLL3"/>
<dbReference type="InterPro" id="IPR026877">
    <property type="entry name" value="DXPR_C"/>
</dbReference>
<proteinExistence type="predicted"/>
<sequence>MEAFLNGRIPWISIADIVAEVLNLGTGNISEVEDVLEADRVARERAERVLQTSF</sequence>
<dbReference type="Pfam" id="PF13288">
    <property type="entry name" value="DXPR_C"/>
    <property type="match status" value="1"/>
</dbReference>
<name>A0A6J7CLL3_9ZZZZ</name>
<reference evidence="2" key="1">
    <citation type="submission" date="2020-05" db="EMBL/GenBank/DDBJ databases">
        <authorList>
            <person name="Chiriac C."/>
            <person name="Salcher M."/>
            <person name="Ghai R."/>
            <person name="Kavagutti S V."/>
        </authorList>
    </citation>
    <scope>NUCLEOTIDE SEQUENCE</scope>
</reference>
<evidence type="ECO:0000259" key="1">
    <source>
        <dbReference type="Pfam" id="PF13288"/>
    </source>
</evidence>
<feature type="domain" description="DXP reductoisomerase C-terminal" evidence="1">
    <location>
        <begin position="2"/>
        <end position="44"/>
    </location>
</feature>
<dbReference type="InterPro" id="IPR036169">
    <property type="entry name" value="DXPR_C_sf"/>
</dbReference>
<organism evidence="2">
    <name type="scientific">freshwater metagenome</name>
    <dbReference type="NCBI Taxonomy" id="449393"/>
    <lineage>
        <taxon>unclassified sequences</taxon>
        <taxon>metagenomes</taxon>
        <taxon>ecological metagenomes</taxon>
    </lineage>
</organism>
<gene>
    <name evidence="2" type="ORF">UFOPK3317_00313</name>
</gene>
<protein>
    <submittedName>
        <fullName evidence="2">Unannotated protein</fullName>
    </submittedName>
</protein>
<dbReference type="EMBL" id="CAFBLK010000037">
    <property type="protein sequence ID" value="CAB4859227.1"/>
    <property type="molecule type" value="Genomic_DNA"/>
</dbReference>
<dbReference type="SUPFAM" id="SSF69055">
    <property type="entry name" value="1-deoxy-D-xylulose-5-phosphate reductoisomerase, C-terminal domain"/>
    <property type="match status" value="1"/>
</dbReference>
<dbReference type="Gene3D" id="1.10.1740.10">
    <property type="match status" value="1"/>
</dbReference>
<evidence type="ECO:0000313" key="2">
    <source>
        <dbReference type="EMBL" id="CAB4859227.1"/>
    </source>
</evidence>